<dbReference type="STRING" id="1817883.A3G31_02470"/>
<name>A0A1F7SMT0_9BACT</name>
<dbReference type="AlphaFoldDB" id="A0A1F7SMT0"/>
<dbReference type="Gene3D" id="3.40.50.510">
    <property type="entry name" value="Phosphotransferase system, mannose-type IIA component"/>
    <property type="match status" value="1"/>
</dbReference>
<gene>
    <name evidence="9" type="ORF">A3G31_02470</name>
</gene>
<evidence type="ECO:0000256" key="6">
    <source>
        <dbReference type="ARBA" id="ARBA00022683"/>
    </source>
</evidence>
<dbReference type="InterPro" id="IPR033887">
    <property type="entry name" value="PTS_IIA_man"/>
</dbReference>
<accession>A0A1F7SMT0</accession>
<dbReference type="Proteomes" id="UP000178082">
    <property type="component" value="Unassembled WGS sequence"/>
</dbReference>
<comment type="caution">
    <text evidence="9">The sequence shown here is derived from an EMBL/GenBank/DDBJ whole genome shotgun (WGS) entry which is preliminary data.</text>
</comment>
<dbReference type="InterPro" id="IPR004701">
    <property type="entry name" value="PTS_EIIA_man-typ"/>
</dbReference>
<dbReference type="Pfam" id="PF03610">
    <property type="entry name" value="EIIA-man"/>
    <property type="match status" value="1"/>
</dbReference>
<evidence type="ECO:0000256" key="4">
    <source>
        <dbReference type="ARBA" id="ARBA00022597"/>
    </source>
</evidence>
<dbReference type="GO" id="GO:0009401">
    <property type="term" value="P:phosphoenolpyruvate-dependent sugar phosphotransferase system"/>
    <property type="evidence" value="ECO:0007669"/>
    <property type="project" value="UniProtKB-KW"/>
</dbReference>
<keyword evidence="4" id="KW-0762">Sugar transport</keyword>
<dbReference type="SUPFAM" id="SSF53062">
    <property type="entry name" value="PTS system fructose IIA component-like"/>
    <property type="match status" value="1"/>
</dbReference>
<sequence>MVGAVIVTHGNLGDEIVKSAETIIGVQKKLKSVVIKHEDSEATVRENISKAISEVDDGDGILIFTDMFGGTPSNLSLCFLEENRVEVVTGINLPMLIKFSSERKKAPLPELAAIIKEYGQKHILVASQILQKNKSGL</sequence>
<dbReference type="PROSITE" id="PS51096">
    <property type="entry name" value="PTS_EIIA_TYPE_4"/>
    <property type="match status" value="1"/>
</dbReference>
<dbReference type="GO" id="GO:0005737">
    <property type="term" value="C:cytoplasm"/>
    <property type="evidence" value="ECO:0007669"/>
    <property type="project" value="UniProtKB-SubCell"/>
</dbReference>
<evidence type="ECO:0000256" key="2">
    <source>
        <dbReference type="ARBA" id="ARBA00022448"/>
    </source>
</evidence>
<evidence type="ECO:0000259" key="8">
    <source>
        <dbReference type="PROSITE" id="PS51096"/>
    </source>
</evidence>
<dbReference type="GO" id="GO:0016020">
    <property type="term" value="C:membrane"/>
    <property type="evidence" value="ECO:0007669"/>
    <property type="project" value="InterPro"/>
</dbReference>
<dbReference type="CDD" id="cd00006">
    <property type="entry name" value="PTS_IIA_man"/>
    <property type="match status" value="1"/>
</dbReference>
<comment type="subcellular location">
    <subcellularLocation>
        <location evidence="1">Cytoplasm</location>
    </subcellularLocation>
</comment>
<protein>
    <recommendedName>
        <fullName evidence="8">PTS EIIA type-4 domain-containing protein</fullName>
    </recommendedName>
</protein>
<dbReference type="InterPro" id="IPR051471">
    <property type="entry name" value="Bacterial_PTS_sugar_comp"/>
</dbReference>
<keyword evidence="7" id="KW-0418">Kinase</keyword>
<dbReference type="GO" id="GO:0016301">
    <property type="term" value="F:kinase activity"/>
    <property type="evidence" value="ECO:0007669"/>
    <property type="project" value="UniProtKB-KW"/>
</dbReference>
<keyword evidence="3" id="KW-0963">Cytoplasm</keyword>
<dbReference type="PANTHER" id="PTHR33799">
    <property type="entry name" value="PTS PERMEASE-RELATED-RELATED"/>
    <property type="match status" value="1"/>
</dbReference>
<proteinExistence type="predicted"/>
<reference evidence="9 10" key="1">
    <citation type="journal article" date="2016" name="Nat. Commun.">
        <title>Thousands of microbial genomes shed light on interconnected biogeochemical processes in an aquifer system.</title>
        <authorList>
            <person name="Anantharaman K."/>
            <person name="Brown C.T."/>
            <person name="Hug L.A."/>
            <person name="Sharon I."/>
            <person name="Castelle C.J."/>
            <person name="Probst A.J."/>
            <person name="Thomas B.C."/>
            <person name="Singh A."/>
            <person name="Wilkins M.J."/>
            <person name="Karaoz U."/>
            <person name="Brodie E.L."/>
            <person name="Williams K.H."/>
            <person name="Hubbard S.S."/>
            <person name="Banfield J.F."/>
        </authorList>
    </citation>
    <scope>NUCLEOTIDE SEQUENCE [LARGE SCALE GENOMIC DNA]</scope>
</reference>
<evidence type="ECO:0000256" key="7">
    <source>
        <dbReference type="ARBA" id="ARBA00022777"/>
    </source>
</evidence>
<keyword evidence="5" id="KW-0808">Transferase</keyword>
<keyword evidence="6" id="KW-0598">Phosphotransferase system</keyword>
<evidence type="ECO:0000256" key="1">
    <source>
        <dbReference type="ARBA" id="ARBA00004496"/>
    </source>
</evidence>
<dbReference type="EMBL" id="MGDI01000004">
    <property type="protein sequence ID" value="OGL55085.1"/>
    <property type="molecule type" value="Genomic_DNA"/>
</dbReference>
<evidence type="ECO:0000256" key="5">
    <source>
        <dbReference type="ARBA" id="ARBA00022679"/>
    </source>
</evidence>
<dbReference type="InterPro" id="IPR036662">
    <property type="entry name" value="PTS_EIIA_man-typ_sf"/>
</dbReference>
<evidence type="ECO:0000256" key="3">
    <source>
        <dbReference type="ARBA" id="ARBA00022490"/>
    </source>
</evidence>
<evidence type="ECO:0000313" key="10">
    <source>
        <dbReference type="Proteomes" id="UP000178082"/>
    </source>
</evidence>
<feature type="domain" description="PTS EIIA type-4" evidence="8">
    <location>
        <begin position="1"/>
        <end position="123"/>
    </location>
</feature>
<organism evidence="9 10">
    <name type="scientific">Candidatus Schekmanbacteria bacterium RIFCSPLOWO2_12_FULL_38_15</name>
    <dbReference type="NCBI Taxonomy" id="1817883"/>
    <lineage>
        <taxon>Bacteria</taxon>
        <taxon>Candidatus Schekmaniibacteriota</taxon>
    </lineage>
</organism>
<keyword evidence="2" id="KW-0813">Transport</keyword>
<evidence type="ECO:0000313" key="9">
    <source>
        <dbReference type="EMBL" id="OGL55085.1"/>
    </source>
</evidence>
<dbReference type="PANTHER" id="PTHR33799:SF1">
    <property type="entry name" value="PTS SYSTEM MANNOSE-SPECIFIC EIIAB COMPONENT-RELATED"/>
    <property type="match status" value="1"/>
</dbReference>